<sequence>MARTSGVDLPVNDIINSIIPAHSDGRLHGLKQELIQLKKKLEDQKRRAEALKKANEDSRKDHWWKKPIEELDIEQLMMYEKALEGLVKKIHMKMKSLFIDPNNVNERTSIDVVENVKPFGGN</sequence>
<dbReference type="Gene3D" id="6.10.140.920">
    <property type="match status" value="1"/>
</dbReference>
<feature type="coiled-coil region" evidence="1">
    <location>
        <begin position="27"/>
        <end position="61"/>
    </location>
</feature>
<evidence type="ECO:0000256" key="1">
    <source>
        <dbReference type="SAM" id="Coils"/>
    </source>
</evidence>
<name>A0AAV1CI71_OLDCO</name>
<dbReference type="EMBL" id="OX459119">
    <property type="protein sequence ID" value="CAI9095351.1"/>
    <property type="molecule type" value="Genomic_DNA"/>
</dbReference>
<dbReference type="Proteomes" id="UP001161247">
    <property type="component" value="Chromosome 2"/>
</dbReference>
<keyword evidence="1" id="KW-0175">Coiled coil</keyword>
<proteinExistence type="predicted"/>
<evidence type="ECO:0000313" key="3">
    <source>
        <dbReference type="Proteomes" id="UP001161247"/>
    </source>
</evidence>
<accession>A0AAV1CI71</accession>
<organism evidence="2 3">
    <name type="scientific">Oldenlandia corymbosa var. corymbosa</name>
    <dbReference type="NCBI Taxonomy" id="529605"/>
    <lineage>
        <taxon>Eukaryota</taxon>
        <taxon>Viridiplantae</taxon>
        <taxon>Streptophyta</taxon>
        <taxon>Embryophyta</taxon>
        <taxon>Tracheophyta</taxon>
        <taxon>Spermatophyta</taxon>
        <taxon>Magnoliopsida</taxon>
        <taxon>eudicotyledons</taxon>
        <taxon>Gunneridae</taxon>
        <taxon>Pentapetalae</taxon>
        <taxon>asterids</taxon>
        <taxon>lamiids</taxon>
        <taxon>Gentianales</taxon>
        <taxon>Rubiaceae</taxon>
        <taxon>Rubioideae</taxon>
        <taxon>Spermacoceae</taxon>
        <taxon>Hedyotis-Oldenlandia complex</taxon>
        <taxon>Oldenlandia</taxon>
    </lineage>
</organism>
<evidence type="ECO:0000313" key="2">
    <source>
        <dbReference type="EMBL" id="CAI9095351.1"/>
    </source>
</evidence>
<protein>
    <submittedName>
        <fullName evidence="2">OLC1v1031281C1</fullName>
    </submittedName>
</protein>
<reference evidence="2" key="1">
    <citation type="submission" date="2023-03" db="EMBL/GenBank/DDBJ databases">
        <authorList>
            <person name="Julca I."/>
        </authorList>
    </citation>
    <scope>NUCLEOTIDE SEQUENCE</scope>
</reference>
<keyword evidence="3" id="KW-1185">Reference proteome</keyword>
<dbReference type="AlphaFoldDB" id="A0AAV1CI71"/>
<gene>
    <name evidence="2" type="ORF">OLC1_LOCUS6350</name>
</gene>